<dbReference type="PANTHER" id="PTHR34005">
    <property type="entry name" value="PROTEIN CBG15054-RELATED"/>
    <property type="match status" value="1"/>
</dbReference>
<name>G0NPF1_CAEBE</name>
<dbReference type="STRING" id="135651.G0NPF1"/>
<dbReference type="FunCoup" id="G0NPF1">
    <property type="interactions" value="1540"/>
</dbReference>
<organism evidence="2">
    <name type="scientific">Caenorhabditis brenneri</name>
    <name type="common">Nematode worm</name>
    <dbReference type="NCBI Taxonomy" id="135651"/>
    <lineage>
        <taxon>Eukaryota</taxon>
        <taxon>Metazoa</taxon>
        <taxon>Ecdysozoa</taxon>
        <taxon>Nematoda</taxon>
        <taxon>Chromadorea</taxon>
        <taxon>Rhabditida</taxon>
        <taxon>Rhabditina</taxon>
        <taxon>Rhabditomorpha</taxon>
        <taxon>Rhabditoidea</taxon>
        <taxon>Rhabditidae</taxon>
        <taxon>Peloderinae</taxon>
        <taxon>Caenorhabditis</taxon>
    </lineage>
</organism>
<protein>
    <submittedName>
        <fullName evidence="1">Uncharacterized protein</fullName>
    </submittedName>
</protein>
<dbReference type="AlphaFoldDB" id="G0NPF1"/>
<dbReference type="PANTHER" id="PTHR34005:SF7">
    <property type="entry name" value="PROTEIN CBG26726"/>
    <property type="match status" value="1"/>
</dbReference>
<dbReference type="Proteomes" id="UP000008068">
    <property type="component" value="Unassembled WGS sequence"/>
</dbReference>
<accession>G0NPF1</accession>
<dbReference type="InParanoid" id="G0NPF1"/>
<dbReference type="HOGENOM" id="CLU_074433_0_0_1"/>
<evidence type="ECO:0000313" key="1">
    <source>
        <dbReference type="EMBL" id="EGT35187.1"/>
    </source>
</evidence>
<keyword evidence="2" id="KW-1185">Reference proteome</keyword>
<dbReference type="EMBL" id="GL379920">
    <property type="protein sequence ID" value="EGT35187.1"/>
    <property type="molecule type" value="Genomic_DNA"/>
</dbReference>
<reference evidence="2" key="1">
    <citation type="submission" date="2011-07" db="EMBL/GenBank/DDBJ databases">
        <authorList>
            <consortium name="Caenorhabditis brenneri Sequencing and Analysis Consortium"/>
            <person name="Wilson R.K."/>
        </authorList>
    </citation>
    <scope>NUCLEOTIDE SEQUENCE [LARGE SCALE GENOMIC DNA]</scope>
    <source>
        <strain evidence="2">PB2801</strain>
    </source>
</reference>
<evidence type="ECO:0000313" key="2">
    <source>
        <dbReference type="Proteomes" id="UP000008068"/>
    </source>
</evidence>
<dbReference type="eggNOG" id="KOG4297">
    <property type="taxonomic scope" value="Eukaryota"/>
</dbReference>
<sequence length="316" mass="35959">MDFLTNLLFNSQSRDEKNEINYIIKGYPLTTSPVVPDILKHQVEFKKVQRVLLDNVGFTLAHEGSDLVQSESLEVIRKKLLEWFHVDESFCKNFSTEFPKNLIAISFAHFNFEVGESCQEYKLRDSVKPSENGHFSYRKLSECIQCTYFNENGVEFLAGITFYPAPHGRPQLLKSNDALLYLAICSIIDYPLGDRQKSWGMTQYKQYGRFCSVAKKQVLLRLQDEITLHFDYDHVNNEYKKSLCKECCKDYFTYDWEEPKKDASTTAASVVTVGESIPAAATATDSESSSVSSASSTESLIEGFDKIDFHSVPSPC</sequence>
<gene>
    <name evidence="1" type="ORF">CAEBREN_04246</name>
</gene>
<proteinExistence type="predicted"/>